<dbReference type="Pfam" id="PF01087">
    <property type="entry name" value="GalP_UDP_transf"/>
    <property type="match status" value="1"/>
</dbReference>
<dbReference type="InterPro" id="IPR005850">
    <property type="entry name" value="GalP_Utransf_C"/>
</dbReference>
<keyword evidence="8 14" id="KW-0299">Galactose metabolism</keyword>
<dbReference type="InterPro" id="IPR005849">
    <property type="entry name" value="GalP_Utransf_N"/>
</dbReference>
<dbReference type="NCBIfam" id="NF008724">
    <property type="entry name" value="PRK11720.1"/>
    <property type="match status" value="1"/>
</dbReference>
<organism evidence="17 18">
    <name type="scientific">Cyanidium caldarium</name>
    <name type="common">Red alga</name>
    <dbReference type="NCBI Taxonomy" id="2771"/>
    <lineage>
        <taxon>Eukaryota</taxon>
        <taxon>Rhodophyta</taxon>
        <taxon>Bangiophyceae</taxon>
        <taxon>Cyanidiales</taxon>
        <taxon>Cyanidiaceae</taxon>
        <taxon>Cyanidium</taxon>
    </lineage>
</organism>
<feature type="binding site" evidence="12">
    <location>
        <position position="57"/>
    </location>
    <ligand>
        <name>Zn(2+)</name>
        <dbReference type="ChEBI" id="CHEBI:29105"/>
    </ligand>
</feature>
<keyword evidence="6 12" id="KW-0479">Metal-binding</keyword>
<feature type="active site" description="Tele-UMP-histidine intermediate" evidence="10">
    <location>
        <position position="184"/>
    </location>
</feature>
<keyword evidence="9 14" id="KW-0119">Carbohydrate metabolism</keyword>
<dbReference type="InterPro" id="IPR001937">
    <property type="entry name" value="GalP_UDPtransf1"/>
</dbReference>
<feature type="binding site" evidence="11">
    <location>
        <begin position="337"/>
        <end position="338"/>
    </location>
    <ligand>
        <name>UDP-alpha-D-glucose</name>
        <dbReference type="ChEBI" id="CHEBI:58885"/>
        <note>ligand shared between dimeric partners</note>
    </ligand>
</feature>
<evidence type="ECO:0000256" key="9">
    <source>
        <dbReference type="ARBA" id="ARBA00023277"/>
    </source>
</evidence>
<dbReference type="PIRSF" id="PIRSF000808">
    <property type="entry name" value="GalT"/>
    <property type="match status" value="1"/>
</dbReference>
<evidence type="ECO:0000256" key="4">
    <source>
        <dbReference type="ARBA" id="ARBA00022679"/>
    </source>
</evidence>
<feature type="binding site" description="in other chain" evidence="11">
    <location>
        <position position="171"/>
    </location>
    <ligand>
        <name>UDP-alpha-D-glucose</name>
        <dbReference type="ChEBI" id="CHEBI:58885"/>
        <note>ligand shared between dimeric partners</note>
    </ligand>
</feature>
<dbReference type="FunFam" id="3.30.428.10:FF:000001">
    <property type="entry name" value="Galactose-1-phosphate uridylyltransferase"/>
    <property type="match status" value="1"/>
</dbReference>
<feature type="binding site" evidence="13">
    <location>
        <position position="300"/>
    </location>
    <ligand>
        <name>Fe cation</name>
        <dbReference type="ChEBI" id="CHEBI:24875"/>
    </ligand>
</feature>
<feature type="binding site" description="in other chain" evidence="11">
    <location>
        <position position="186"/>
    </location>
    <ligand>
        <name>UDP-alpha-D-glucose</name>
        <dbReference type="ChEBI" id="CHEBI:58885"/>
        <note>ligand shared between dimeric partners</note>
    </ligand>
</feature>
<protein>
    <recommendedName>
        <fullName evidence="14">Galactose-1-phosphate uridylyltransferase</fullName>
        <ecNumber evidence="14">2.7.7.12</ecNumber>
    </recommendedName>
</protein>
<dbReference type="GO" id="GO:0008270">
    <property type="term" value="F:zinc ion binding"/>
    <property type="evidence" value="ECO:0007669"/>
    <property type="project" value="InterPro"/>
</dbReference>
<evidence type="ECO:0000256" key="14">
    <source>
        <dbReference type="RuleBase" id="RU000506"/>
    </source>
</evidence>
<feature type="binding site" evidence="12">
    <location>
        <position position="60"/>
    </location>
    <ligand>
        <name>Zn(2+)</name>
        <dbReference type="ChEBI" id="CHEBI:29105"/>
    </ligand>
</feature>
<evidence type="ECO:0000256" key="7">
    <source>
        <dbReference type="ARBA" id="ARBA00022833"/>
    </source>
</evidence>
<feature type="binding site" description="in other chain" evidence="11">
    <location>
        <begin position="82"/>
        <end position="83"/>
    </location>
    <ligand>
        <name>UDP-alpha-D-glucose</name>
        <dbReference type="ChEBI" id="CHEBI:58885"/>
        <note>ligand shared between dimeric partners</note>
    </ligand>
</feature>
<keyword evidence="18" id="KW-1185">Reference proteome</keyword>
<keyword evidence="5 14" id="KW-0548">Nucleotidyltransferase</keyword>
<reference evidence="17 18" key="1">
    <citation type="submission" date="2022-07" db="EMBL/GenBank/DDBJ databases">
        <title>Genome-wide signatures of adaptation to extreme environments.</title>
        <authorList>
            <person name="Cho C.H."/>
            <person name="Yoon H.S."/>
        </authorList>
    </citation>
    <scope>NUCLEOTIDE SEQUENCE [LARGE SCALE GENOMIC DNA]</scope>
    <source>
        <strain evidence="17 18">DBV 063 E5</strain>
    </source>
</reference>
<sequence>MSSTTPVPFDFTEHPHRRYNPLIGEWLLCSPHRAKRPWQGAQEKPQVEHRPAHDPDCYLCAGNTRVGGERNPKYDSTYVFTNDFQAMMPDTPSGRVSAAPGDASTATPASDLFVAEGVQGTCRVVCFSPRHDLTLAEMRNEDIRLVVDTWQQQYRELGALPYIAHVQIFENKGQAMGCSNPHPHGQIWASSFVPQEVDTELRNLRAYYERHQRHLLRDYVEQELRKPEERIVCRNQHFVALVPFWAVWPFEVMVLPAAHLRSLLDFSDEHKDCLADILRRVAVRYDNLFQTSFPYSMGMHQAPTCGAPDDHPEAHFHMHFYPPLLRSATVRKFMVGFEMLGESQRDLTAEQAAARLRELSDTVHYTSRL</sequence>
<feature type="binding site" evidence="13">
    <location>
        <position position="319"/>
    </location>
    <ligand>
        <name>Fe cation</name>
        <dbReference type="ChEBI" id="CHEBI:24875"/>
    </ligand>
</feature>
<dbReference type="AlphaFoldDB" id="A0AAV9ISM8"/>
<dbReference type="EMBL" id="JANCYW010000003">
    <property type="protein sequence ID" value="KAK4535110.1"/>
    <property type="molecule type" value="Genomic_DNA"/>
</dbReference>
<evidence type="ECO:0000256" key="11">
    <source>
        <dbReference type="PIRSR" id="PIRSR000808-2"/>
    </source>
</evidence>
<dbReference type="InterPro" id="IPR019779">
    <property type="entry name" value="GalP_UDPtransf1_His-AS"/>
</dbReference>
<evidence type="ECO:0000256" key="13">
    <source>
        <dbReference type="PIRSR" id="PIRSR000808-4"/>
    </source>
</evidence>
<proteinExistence type="inferred from homology"/>
<evidence type="ECO:0000259" key="16">
    <source>
        <dbReference type="Pfam" id="PF02744"/>
    </source>
</evidence>
<feature type="binding site" evidence="13">
    <location>
        <position position="317"/>
    </location>
    <ligand>
        <name>Fe cation</name>
        <dbReference type="ChEBI" id="CHEBI:24875"/>
    </ligand>
</feature>
<comment type="similarity">
    <text evidence="3 14">Belongs to the galactose-1-phosphate uridylyltransferase type 1 family.</text>
</comment>
<comment type="catalytic activity">
    <reaction evidence="1 14">
        <text>alpha-D-galactose 1-phosphate + UDP-alpha-D-glucose = alpha-D-glucose 1-phosphate + UDP-alpha-D-galactose</text>
        <dbReference type="Rhea" id="RHEA:13989"/>
        <dbReference type="ChEBI" id="CHEBI:58336"/>
        <dbReference type="ChEBI" id="CHEBI:58601"/>
        <dbReference type="ChEBI" id="CHEBI:58885"/>
        <dbReference type="ChEBI" id="CHEBI:66914"/>
        <dbReference type="EC" id="2.7.7.12"/>
    </reaction>
</comment>
<dbReference type="Proteomes" id="UP001301350">
    <property type="component" value="Unassembled WGS sequence"/>
</dbReference>
<accession>A0AAV9ISM8</accession>
<feature type="domain" description="Galactose-1-phosphate uridyl transferase C-terminal" evidence="16">
    <location>
        <begin position="201"/>
        <end position="367"/>
    </location>
</feature>
<comment type="caution">
    <text evidence="17">The sequence shown here is derived from an EMBL/GenBank/DDBJ whole genome shotgun (WGS) entry which is preliminary data.</text>
</comment>
<dbReference type="PANTHER" id="PTHR11943:SF1">
    <property type="entry name" value="GALACTOSE-1-PHOSPHATE URIDYLYLTRANSFERASE"/>
    <property type="match status" value="1"/>
</dbReference>
<gene>
    <name evidence="17" type="ORF">CDCA_CDCA03G1135</name>
</gene>
<dbReference type="PROSITE" id="PS00117">
    <property type="entry name" value="GAL_P_UDP_TRANSF_I"/>
    <property type="match status" value="1"/>
</dbReference>
<dbReference type="GO" id="GO:0033499">
    <property type="term" value="P:galactose catabolic process via UDP-galactose, Leloir pathway"/>
    <property type="evidence" value="ECO:0007669"/>
    <property type="project" value="TreeGrafter"/>
</dbReference>
<dbReference type="InterPro" id="IPR036265">
    <property type="entry name" value="HIT-like_sf"/>
</dbReference>
<dbReference type="NCBIfam" id="TIGR00209">
    <property type="entry name" value="galT_1"/>
    <property type="match status" value="1"/>
</dbReference>
<evidence type="ECO:0000313" key="17">
    <source>
        <dbReference type="EMBL" id="KAK4535110.1"/>
    </source>
</evidence>
<evidence type="ECO:0000256" key="8">
    <source>
        <dbReference type="ARBA" id="ARBA00023144"/>
    </source>
</evidence>
<comment type="pathway">
    <text evidence="2 14">Carbohydrate metabolism; galactose metabolism.</text>
</comment>
<evidence type="ECO:0000313" key="18">
    <source>
        <dbReference type="Proteomes" id="UP001301350"/>
    </source>
</evidence>
<evidence type="ECO:0000256" key="10">
    <source>
        <dbReference type="PIRSR" id="PIRSR000808-1"/>
    </source>
</evidence>
<dbReference type="EC" id="2.7.7.12" evidence="14"/>
<dbReference type="Gene3D" id="3.30.428.10">
    <property type="entry name" value="HIT-like"/>
    <property type="match status" value="2"/>
</dbReference>
<evidence type="ECO:0000256" key="12">
    <source>
        <dbReference type="PIRSR" id="PIRSR000808-3"/>
    </source>
</evidence>
<feature type="domain" description="Galactose-1-phosphate uridyl transferase N-terminal" evidence="15">
    <location>
        <begin position="9"/>
        <end position="194"/>
    </location>
</feature>
<dbReference type="SUPFAM" id="SSF54197">
    <property type="entry name" value="HIT-like"/>
    <property type="match status" value="2"/>
</dbReference>
<comment type="cofactor">
    <cofactor evidence="12">
        <name>Zn(2+)</name>
        <dbReference type="ChEBI" id="CHEBI:29105"/>
    </cofactor>
    <text evidence="12">Binds 1 zinc ion per subunit.</text>
</comment>
<feature type="binding site" evidence="11">
    <location>
        <begin position="332"/>
        <end position="333"/>
    </location>
    <ligand>
        <name>UDP-alpha-D-glucose</name>
        <dbReference type="ChEBI" id="CHEBI:58885"/>
        <note>ligand shared between dimeric partners</note>
    </ligand>
</feature>
<evidence type="ECO:0000256" key="3">
    <source>
        <dbReference type="ARBA" id="ARBA00010951"/>
    </source>
</evidence>
<feature type="binding site" description="in other chain" evidence="11">
    <location>
        <position position="66"/>
    </location>
    <ligand>
        <name>UDP-alpha-D-glucose</name>
        <dbReference type="ChEBI" id="CHEBI:58885"/>
        <note>ligand shared between dimeric partners</note>
    </ligand>
</feature>
<feature type="binding site" evidence="12">
    <location>
        <position position="131"/>
    </location>
    <ligand>
        <name>Zn(2+)</name>
        <dbReference type="ChEBI" id="CHEBI:29105"/>
    </ligand>
</feature>
<keyword evidence="13" id="KW-0408">Iron</keyword>
<dbReference type="GO" id="GO:0005737">
    <property type="term" value="C:cytoplasm"/>
    <property type="evidence" value="ECO:0007669"/>
    <property type="project" value="TreeGrafter"/>
</dbReference>
<keyword evidence="4 14" id="KW-0808">Transferase</keyword>
<feature type="binding site" description="in other chain" evidence="11">
    <location>
        <position position="344"/>
    </location>
    <ligand>
        <name>UDP-alpha-D-glucose</name>
        <dbReference type="ChEBI" id="CHEBI:58885"/>
        <note>ligand shared between dimeric partners</note>
    </ligand>
</feature>
<evidence type="ECO:0000259" key="15">
    <source>
        <dbReference type="Pfam" id="PF01087"/>
    </source>
</evidence>
<dbReference type="FunFam" id="3.30.428.10:FF:000002">
    <property type="entry name" value="Galactose-1-phosphate uridylyltransferase"/>
    <property type="match status" value="1"/>
</dbReference>
<evidence type="ECO:0000256" key="6">
    <source>
        <dbReference type="ARBA" id="ARBA00022723"/>
    </source>
</evidence>
<dbReference type="PANTHER" id="PTHR11943">
    <property type="entry name" value="GALACTOSE-1-PHOSPHATE URIDYLYLTRANSFERASE"/>
    <property type="match status" value="1"/>
</dbReference>
<feature type="binding site" evidence="13">
    <location>
        <position position="200"/>
    </location>
    <ligand>
        <name>Fe cation</name>
        <dbReference type="ChEBI" id="CHEBI:24875"/>
    </ligand>
</feature>
<evidence type="ECO:0000256" key="1">
    <source>
        <dbReference type="ARBA" id="ARBA00001107"/>
    </source>
</evidence>
<dbReference type="CDD" id="cd00608">
    <property type="entry name" value="GalT"/>
    <property type="match status" value="1"/>
</dbReference>
<evidence type="ECO:0000256" key="5">
    <source>
        <dbReference type="ARBA" id="ARBA00022695"/>
    </source>
</evidence>
<feature type="binding site" evidence="12">
    <location>
        <position position="182"/>
    </location>
    <ligand>
        <name>Zn(2+)</name>
        <dbReference type="ChEBI" id="CHEBI:29105"/>
    </ligand>
</feature>
<comment type="cofactor">
    <cofactor evidence="13">
        <name>Fe cation</name>
        <dbReference type="ChEBI" id="CHEBI:24875"/>
    </cofactor>
    <text evidence="13">Binds 1 Fe cation per subunit.</text>
</comment>
<feature type="binding site" description="in other chain" evidence="11">
    <location>
        <begin position="177"/>
        <end position="179"/>
    </location>
    <ligand>
        <name>UDP-alpha-D-glucose</name>
        <dbReference type="ChEBI" id="CHEBI:58885"/>
        <note>ligand shared between dimeric partners</note>
    </ligand>
</feature>
<feature type="binding site" evidence="11">
    <location>
        <begin position="33"/>
        <end position="36"/>
    </location>
    <ligand>
        <name>UDP-alpha-D-glucose</name>
        <dbReference type="ChEBI" id="CHEBI:58885"/>
        <note>ligand shared between dimeric partners</note>
    </ligand>
</feature>
<name>A0AAV9ISM8_CYACA</name>
<evidence type="ECO:0000256" key="2">
    <source>
        <dbReference type="ARBA" id="ARBA00004947"/>
    </source>
</evidence>
<keyword evidence="7 12" id="KW-0862">Zinc</keyword>
<dbReference type="GO" id="GO:0008108">
    <property type="term" value="F:UDP-glucose:hexose-1-phosphate uridylyltransferase activity"/>
    <property type="evidence" value="ECO:0007669"/>
    <property type="project" value="UniProtKB-EC"/>
</dbReference>
<dbReference type="Pfam" id="PF02744">
    <property type="entry name" value="GalP_UDP_tr_C"/>
    <property type="match status" value="1"/>
</dbReference>